<dbReference type="InterPro" id="IPR039708">
    <property type="entry name" value="MT1774/Rv1733c-like"/>
</dbReference>
<reference evidence="2 3" key="1">
    <citation type="submission" date="2016-10" db="EMBL/GenBank/DDBJ databases">
        <title>Genome sequence of Streptomyces sp. MUSC 1.</title>
        <authorList>
            <person name="Lee L.-H."/>
            <person name="Ser H.-L."/>
            <person name="Law J.W.-F."/>
        </authorList>
    </citation>
    <scope>NUCLEOTIDE SEQUENCE [LARGE SCALE GENOMIC DNA]</scope>
    <source>
        <strain evidence="2 3">MUSC 1</strain>
    </source>
</reference>
<dbReference type="PANTHER" id="PTHR42305:SF1">
    <property type="entry name" value="MEMBRANE PROTEIN RV1733C-RELATED"/>
    <property type="match status" value="1"/>
</dbReference>
<accession>A0A1S2QC95</accession>
<dbReference type="PANTHER" id="PTHR42305">
    <property type="entry name" value="MEMBRANE PROTEIN RV1733C-RELATED"/>
    <property type="match status" value="1"/>
</dbReference>
<comment type="caution">
    <text evidence="2">The sequence shown here is derived from an EMBL/GenBank/DDBJ whole genome shotgun (WGS) entry which is preliminary data.</text>
</comment>
<dbReference type="EMBL" id="MLYO01000034">
    <property type="protein sequence ID" value="OIK03684.1"/>
    <property type="molecule type" value="Genomic_DNA"/>
</dbReference>
<protein>
    <submittedName>
        <fullName evidence="2">Uncharacterized protein</fullName>
    </submittedName>
</protein>
<organism evidence="2 3">
    <name type="scientific">Streptomyces monashensis</name>
    <dbReference type="NCBI Taxonomy" id="1678012"/>
    <lineage>
        <taxon>Bacteria</taxon>
        <taxon>Bacillati</taxon>
        <taxon>Actinomycetota</taxon>
        <taxon>Actinomycetes</taxon>
        <taxon>Kitasatosporales</taxon>
        <taxon>Streptomycetaceae</taxon>
        <taxon>Streptomyces</taxon>
    </lineage>
</organism>
<dbReference type="Proteomes" id="UP000179642">
    <property type="component" value="Unassembled WGS sequence"/>
</dbReference>
<dbReference type="RefSeq" id="WP_071382400.1">
    <property type="nucleotide sequence ID" value="NZ_MLYO01000034.1"/>
</dbReference>
<keyword evidence="1" id="KW-0812">Transmembrane</keyword>
<feature type="transmembrane region" description="Helical" evidence="1">
    <location>
        <begin position="28"/>
        <end position="53"/>
    </location>
</feature>
<evidence type="ECO:0000256" key="1">
    <source>
        <dbReference type="SAM" id="Phobius"/>
    </source>
</evidence>
<feature type="transmembrane region" description="Helical" evidence="1">
    <location>
        <begin position="142"/>
        <end position="164"/>
    </location>
</feature>
<keyword evidence="1" id="KW-1133">Transmembrane helix</keyword>
<dbReference type="OrthoDB" id="4213157at2"/>
<evidence type="ECO:0000313" key="3">
    <source>
        <dbReference type="Proteomes" id="UP000179642"/>
    </source>
</evidence>
<sequence length="198" mass="20874">MAGTPAATVTPVRLWRWRRNALRRHSDVVEGWIVLVIWMLTILAGGVAGAVAAQSVDRSLGAHAVSAVLIDASARTPVGAGGHDDGRVWAAVRWTDADGMAHTGRAEVFPGSPAGTRITIWTDPRDRVVSVPVTGAAATLEAGMTGALVAVSAGAGVWGTGWVVRTRLIRRRMAEWDEEWKRIGPRWGNLSGGSGGRG</sequence>
<proteinExistence type="predicted"/>
<keyword evidence="3" id="KW-1185">Reference proteome</keyword>
<dbReference type="AlphaFoldDB" id="A0A1S2QC95"/>
<gene>
    <name evidence="2" type="ORF">BIV23_20735</name>
</gene>
<keyword evidence="1" id="KW-0472">Membrane</keyword>
<evidence type="ECO:0000313" key="2">
    <source>
        <dbReference type="EMBL" id="OIK03684.1"/>
    </source>
</evidence>
<name>A0A1S2QC95_9ACTN</name>